<evidence type="ECO:0000256" key="4">
    <source>
        <dbReference type="ARBA" id="ARBA00022989"/>
    </source>
</evidence>
<dbReference type="RefSeq" id="WP_145194322.1">
    <property type="nucleotide sequence ID" value="NZ_CP036434.1"/>
</dbReference>
<feature type="transmembrane region" description="Helical" evidence="6">
    <location>
        <begin position="240"/>
        <end position="265"/>
    </location>
</feature>
<feature type="transmembrane region" description="Helical" evidence="6">
    <location>
        <begin position="12"/>
        <end position="38"/>
    </location>
</feature>
<accession>A0A518ELD0</accession>
<evidence type="ECO:0000313" key="7">
    <source>
        <dbReference type="EMBL" id="QDV04888.1"/>
    </source>
</evidence>
<dbReference type="InterPro" id="IPR050367">
    <property type="entry name" value="APC_superfamily"/>
</dbReference>
<sequence>MSVPVEPQRSIGLFGATAIGVGAIVGGGILALAGSALAVTGPSALLAFTANGVIAIITALSFAELSTAFPQSGGTYTFAKRVLAVGPAFAVGWVVWFASIIAAVLYALGTATFVANGLAGGLEAFGVAAPEWLAGRGMLLLTALVATLASALVLVRSTGGGGSAVSVAKVAVFAVLILGGAWVGLRTMPPAVERMTPFFPGGASGFFQAMGYTFIALQGFDLVAAVAGEVKDPRKTLPRAMLLSLGVALIVYVPLLVVVIVLGVAPGETIQALASANPDTVVALAAQRYLGLPGFWLVVAAGLLSMFSALLANVYAASRIAQAMARDRTLPASLERVDPARGTPAIAVLVTAGIAAVFMLVVGDVAAAGAASSLIFLCTFALVQVLCVVARHRRPKHTGFRVPLWPWLPLFGAALCGGLAIFQSLAVPRAGLVALVWLLLGGIAYGLRFGPRARVQDALAEAVDADLLELRGRSPLVLVPTSHPSNAGALSLMGACIAPPRVGRVLMLNVVKPFSARAPEEMARSLDQSAGVLRDSLGAALRAGARAEALATVGLEPLEEIERVARLYRCATLLLGMSELSDAKLRGQLESLVSRLTCNVALLRIPTGWRPEGIRRVLVPVHGTGAHSALRARLLASLFHRAAPEMEVTYLLVLPADTTPAIRERRERSYEYLMREEAVAPSVIRTRLSDDVGTALAEASLECDFLILGLSRLDRNRRAFSEMTRKLIATTSGAVLLISEGS</sequence>
<evidence type="ECO:0000256" key="3">
    <source>
        <dbReference type="ARBA" id="ARBA00022692"/>
    </source>
</evidence>
<dbReference type="GO" id="GO:0005886">
    <property type="term" value="C:plasma membrane"/>
    <property type="evidence" value="ECO:0007669"/>
    <property type="project" value="UniProtKB-SubCell"/>
</dbReference>
<feature type="transmembrane region" description="Helical" evidence="6">
    <location>
        <begin position="44"/>
        <end position="63"/>
    </location>
</feature>
<keyword evidence="3 6" id="KW-0812">Transmembrane</keyword>
<feature type="transmembrane region" description="Helical" evidence="6">
    <location>
        <begin position="295"/>
        <end position="321"/>
    </location>
</feature>
<feature type="transmembrane region" description="Helical" evidence="6">
    <location>
        <begin position="205"/>
        <end position="228"/>
    </location>
</feature>
<feature type="transmembrane region" description="Helical" evidence="6">
    <location>
        <begin position="368"/>
        <end position="390"/>
    </location>
</feature>
<dbReference type="Pfam" id="PF13520">
    <property type="entry name" value="AA_permease_2"/>
    <property type="match status" value="1"/>
</dbReference>
<dbReference type="PANTHER" id="PTHR42770:SF11">
    <property type="entry name" value="INNER MEMBRANE TRANSPORT PROTEIN YBAT"/>
    <property type="match status" value="1"/>
</dbReference>
<name>A0A518ELD0_9BACT</name>
<dbReference type="EMBL" id="CP036434">
    <property type="protein sequence ID" value="QDV04888.1"/>
    <property type="molecule type" value="Genomic_DNA"/>
</dbReference>
<dbReference type="Proteomes" id="UP000320390">
    <property type="component" value="Chromosome"/>
</dbReference>
<feature type="transmembrane region" description="Helical" evidence="6">
    <location>
        <begin position="137"/>
        <end position="155"/>
    </location>
</feature>
<gene>
    <name evidence="7" type="primary">ybaT</name>
    <name evidence="7" type="ORF">Poly30_03820</name>
</gene>
<feature type="transmembrane region" description="Helical" evidence="6">
    <location>
        <begin position="342"/>
        <end position="362"/>
    </location>
</feature>
<keyword evidence="2" id="KW-1003">Cell membrane</keyword>
<proteinExistence type="predicted"/>
<evidence type="ECO:0000256" key="6">
    <source>
        <dbReference type="SAM" id="Phobius"/>
    </source>
</evidence>
<comment type="subcellular location">
    <subcellularLocation>
        <location evidence="1">Cell membrane</location>
        <topology evidence="1">Multi-pass membrane protein</topology>
    </subcellularLocation>
</comment>
<organism evidence="7 8">
    <name type="scientific">Saltatorellus ferox</name>
    <dbReference type="NCBI Taxonomy" id="2528018"/>
    <lineage>
        <taxon>Bacteria</taxon>
        <taxon>Pseudomonadati</taxon>
        <taxon>Planctomycetota</taxon>
        <taxon>Planctomycetia</taxon>
        <taxon>Planctomycetia incertae sedis</taxon>
        <taxon>Saltatorellus</taxon>
    </lineage>
</organism>
<dbReference type="InterPro" id="IPR002293">
    <property type="entry name" value="AA/rel_permease1"/>
</dbReference>
<keyword evidence="8" id="KW-1185">Reference proteome</keyword>
<dbReference type="OrthoDB" id="9809628at2"/>
<evidence type="ECO:0000256" key="1">
    <source>
        <dbReference type="ARBA" id="ARBA00004651"/>
    </source>
</evidence>
<keyword evidence="5 6" id="KW-0472">Membrane</keyword>
<feature type="transmembrane region" description="Helical" evidence="6">
    <location>
        <begin position="428"/>
        <end position="447"/>
    </location>
</feature>
<feature type="transmembrane region" description="Helical" evidence="6">
    <location>
        <begin position="167"/>
        <end position="185"/>
    </location>
</feature>
<feature type="transmembrane region" description="Helical" evidence="6">
    <location>
        <begin position="83"/>
        <end position="108"/>
    </location>
</feature>
<evidence type="ECO:0000256" key="2">
    <source>
        <dbReference type="ARBA" id="ARBA00022475"/>
    </source>
</evidence>
<protein>
    <submittedName>
        <fullName evidence="7">Inner membrane transport protein YbaT</fullName>
    </submittedName>
</protein>
<reference evidence="7 8" key="1">
    <citation type="submission" date="2019-02" db="EMBL/GenBank/DDBJ databases">
        <title>Deep-cultivation of Planctomycetes and their phenomic and genomic characterization uncovers novel biology.</title>
        <authorList>
            <person name="Wiegand S."/>
            <person name="Jogler M."/>
            <person name="Boedeker C."/>
            <person name="Pinto D."/>
            <person name="Vollmers J."/>
            <person name="Rivas-Marin E."/>
            <person name="Kohn T."/>
            <person name="Peeters S.H."/>
            <person name="Heuer A."/>
            <person name="Rast P."/>
            <person name="Oberbeckmann S."/>
            <person name="Bunk B."/>
            <person name="Jeske O."/>
            <person name="Meyerdierks A."/>
            <person name="Storesund J.E."/>
            <person name="Kallscheuer N."/>
            <person name="Luecker S."/>
            <person name="Lage O.M."/>
            <person name="Pohl T."/>
            <person name="Merkel B.J."/>
            <person name="Hornburger P."/>
            <person name="Mueller R.-W."/>
            <person name="Bruemmer F."/>
            <person name="Labrenz M."/>
            <person name="Spormann A.M."/>
            <person name="Op den Camp H."/>
            <person name="Overmann J."/>
            <person name="Amann R."/>
            <person name="Jetten M.S.M."/>
            <person name="Mascher T."/>
            <person name="Medema M.H."/>
            <person name="Devos D.P."/>
            <person name="Kaster A.-K."/>
            <person name="Ovreas L."/>
            <person name="Rohde M."/>
            <person name="Galperin M.Y."/>
            <person name="Jogler C."/>
        </authorList>
    </citation>
    <scope>NUCLEOTIDE SEQUENCE [LARGE SCALE GENOMIC DNA]</scope>
    <source>
        <strain evidence="7 8">Poly30</strain>
    </source>
</reference>
<feature type="transmembrane region" description="Helical" evidence="6">
    <location>
        <begin position="402"/>
        <end position="422"/>
    </location>
</feature>
<dbReference type="Gene3D" id="1.20.1740.10">
    <property type="entry name" value="Amino acid/polyamine transporter I"/>
    <property type="match status" value="1"/>
</dbReference>
<dbReference type="AlphaFoldDB" id="A0A518ELD0"/>
<dbReference type="GO" id="GO:0022857">
    <property type="term" value="F:transmembrane transporter activity"/>
    <property type="evidence" value="ECO:0007669"/>
    <property type="project" value="InterPro"/>
</dbReference>
<keyword evidence="4 6" id="KW-1133">Transmembrane helix</keyword>
<evidence type="ECO:0000313" key="8">
    <source>
        <dbReference type="Proteomes" id="UP000320390"/>
    </source>
</evidence>
<dbReference type="PANTHER" id="PTHR42770">
    <property type="entry name" value="AMINO ACID TRANSPORTER-RELATED"/>
    <property type="match status" value="1"/>
</dbReference>
<evidence type="ECO:0000256" key="5">
    <source>
        <dbReference type="ARBA" id="ARBA00023136"/>
    </source>
</evidence>